<protein>
    <submittedName>
        <fullName evidence="4">Uncharacterized protein LOC117578398</fullName>
    </submittedName>
</protein>
<evidence type="ECO:0000313" key="4">
    <source>
        <dbReference type="RefSeq" id="XP_034119744.1"/>
    </source>
</evidence>
<dbReference type="PANTHER" id="PTHR12243">
    <property type="entry name" value="MADF DOMAIN TRANSCRIPTION FACTOR"/>
    <property type="match status" value="1"/>
</dbReference>
<dbReference type="InterPro" id="IPR006578">
    <property type="entry name" value="MADF-dom"/>
</dbReference>
<feature type="compositionally biased region" description="Acidic residues" evidence="1">
    <location>
        <begin position="180"/>
        <end position="190"/>
    </location>
</feature>
<sequence length="267" mass="30300">MNKSNKVVWTDEILFFVIKHVKAAPFVWDHAHPQFTFKSRKAKFWSLLAEKVNTYGGLFATTPVTKEALQKKWTNMKTYYLFEESKSRRIGAEADSFSTTWKFRSTLSFLSSSLGTAARPQALGQAEGSSASATNPSEGSCDFSEDDPLATQEGIPANITIKTEEPCLDELSTEDPSILQEDDNDNDNVEEEHTLPSPPVRKRAKEALMVEGQSSRYTHRANYYHYGMTVAQDLDQLDEDFKIDAKLEIMQIIAKYKREQYLNQTES</sequence>
<dbReference type="SMART" id="SM00595">
    <property type="entry name" value="MADF"/>
    <property type="match status" value="1"/>
</dbReference>
<dbReference type="AlphaFoldDB" id="A0A6P8Y1T6"/>
<keyword evidence="3" id="KW-1185">Reference proteome</keyword>
<dbReference type="Pfam" id="PF10545">
    <property type="entry name" value="MADF_DNA_bdg"/>
    <property type="match status" value="1"/>
</dbReference>
<feature type="region of interest" description="Disordered" evidence="1">
    <location>
        <begin position="120"/>
        <end position="150"/>
    </location>
</feature>
<dbReference type="InterPro" id="IPR039353">
    <property type="entry name" value="TF_Adf1"/>
</dbReference>
<dbReference type="PROSITE" id="PS51029">
    <property type="entry name" value="MADF"/>
    <property type="match status" value="1"/>
</dbReference>
<dbReference type="GO" id="GO:0005667">
    <property type="term" value="C:transcription regulator complex"/>
    <property type="evidence" value="ECO:0007669"/>
    <property type="project" value="TreeGrafter"/>
</dbReference>
<proteinExistence type="predicted"/>
<name>A0A6P8Y1T6_DROAB</name>
<dbReference type="OrthoDB" id="6616165at2759"/>
<organism evidence="3 4">
    <name type="scientific">Drosophila albomicans</name>
    <name type="common">Fruit fly</name>
    <dbReference type="NCBI Taxonomy" id="7291"/>
    <lineage>
        <taxon>Eukaryota</taxon>
        <taxon>Metazoa</taxon>
        <taxon>Ecdysozoa</taxon>
        <taxon>Arthropoda</taxon>
        <taxon>Hexapoda</taxon>
        <taxon>Insecta</taxon>
        <taxon>Pterygota</taxon>
        <taxon>Neoptera</taxon>
        <taxon>Endopterygota</taxon>
        <taxon>Diptera</taxon>
        <taxon>Brachycera</taxon>
        <taxon>Muscomorpha</taxon>
        <taxon>Ephydroidea</taxon>
        <taxon>Drosophilidae</taxon>
        <taxon>Drosophila</taxon>
    </lineage>
</organism>
<evidence type="ECO:0000313" key="3">
    <source>
        <dbReference type="Proteomes" id="UP000515160"/>
    </source>
</evidence>
<gene>
    <name evidence="4" type="primary">LOC117578398</name>
</gene>
<evidence type="ECO:0000259" key="2">
    <source>
        <dbReference type="PROSITE" id="PS51029"/>
    </source>
</evidence>
<feature type="region of interest" description="Disordered" evidence="1">
    <location>
        <begin position="177"/>
        <end position="197"/>
    </location>
</feature>
<dbReference type="GeneID" id="117578398"/>
<dbReference type="RefSeq" id="XP_034119744.1">
    <property type="nucleotide sequence ID" value="XM_034263853.2"/>
</dbReference>
<evidence type="ECO:0000256" key="1">
    <source>
        <dbReference type="SAM" id="MobiDB-lite"/>
    </source>
</evidence>
<accession>A0A6P8Y1T6</accession>
<dbReference type="Proteomes" id="UP000515160">
    <property type="component" value="Chromosome 2L"/>
</dbReference>
<dbReference type="PANTHER" id="PTHR12243:SF67">
    <property type="entry name" value="COREPRESSOR OF PANGOLIN, ISOFORM A-RELATED"/>
    <property type="match status" value="1"/>
</dbReference>
<dbReference type="GO" id="GO:0006357">
    <property type="term" value="P:regulation of transcription by RNA polymerase II"/>
    <property type="evidence" value="ECO:0007669"/>
    <property type="project" value="TreeGrafter"/>
</dbReference>
<feature type="compositionally biased region" description="Polar residues" evidence="1">
    <location>
        <begin position="127"/>
        <end position="138"/>
    </location>
</feature>
<reference evidence="4" key="1">
    <citation type="submission" date="2025-08" db="UniProtKB">
        <authorList>
            <consortium name="RefSeq"/>
        </authorList>
    </citation>
    <scope>IDENTIFICATION</scope>
    <source>
        <strain evidence="4">15112-1751.03</strain>
        <tissue evidence="4">Whole Adult</tissue>
    </source>
</reference>
<feature type="domain" description="MADF" evidence="2">
    <location>
        <begin position="16"/>
        <end position="115"/>
    </location>
</feature>
<dbReference type="GO" id="GO:0005634">
    <property type="term" value="C:nucleus"/>
    <property type="evidence" value="ECO:0007669"/>
    <property type="project" value="TreeGrafter"/>
</dbReference>